<dbReference type="EMBL" id="DS268640">
    <property type="protein sequence ID" value="EFO96450.1"/>
    <property type="molecule type" value="Genomic_DNA"/>
</dbReference>
<evidence type="ECO:0000313" key="2">
    <source>
        <dbReference type="Proteomes" id="UP000008281"/>
    </source>
</evidence>
<gene>
    <name evidence="1" type="ORF">CRE_21562</name>
</gene>
<accession>E3NFP6</accession>
<dbReference type="eggNOG" id="ENOG502TKIT">
    <property type="taxonomic scope" value="Eukaryota"/>
</dbReference>
<sequence length="341" mass="39819">MTNDVRPDYSSMSYGELKRFLDFSKREINYFCLETINYQDNFDEDGLNERIRLENQLTDMTTKNARIKILLLEYYQRDEEKKLDEAFEAAFLGLKTIYDANVAPEIKKLYFVKTELFRNYIKLFRKEMTAKKKEIHKTRKMSYKSKQIYLENLLKRNGNCVNLKPYNESQLRIIQLLIKDAEIKKSIYEEWHSIAACMEKMDGFQIITSTTRAMLWQHVFSGPVETLRQTASLTNLEIMKICEYCELIAPGYRFIHMYKPAVSQVFYDCVINNNINFHANSSTGCGILPSPAHSLTHYRPLVPNIVDPGPSTSTATDSGRNLHQCLDSNTNILENFFDLTY</sequence>
<proteinExistence type="predicted"/>
<evidence type="ECO:0000313" key="1">
    <source>
        <dbReference type="EMBL" id="EFO96450.1"/>
    </source>
</evidence>
<name>E3NFP6_CAERE</name>
<keyword evidence="2" id="KW-1185">Reference proteome</keyword>
<dbReference type="InParanoid" id="E3NFP6"/>
<dbReference type="AlphaFoldDB" id="E3NFP6"/>
<protein>
    <submittedName>
        <fullName evidence="1">Uncharacterized protein</fullName>
    </submittedName>
</protein>
<organism evidence="2">
    <name type="scientific">Caenorhabditis remanei</name>
    <name type="common">Caenorhabditis vulgaris</name>
    <dbReference type="NCBI Taxonomy" id="31234"/>
    <lineage>
        <taxon>Eukaryota</taxon>
        <taxon>Metazoa</taxon>
        <taxon>Ecdysozoa</taxon>
        <taxon>Nematoda</taxon>
        <taxon>Chromadorea</taxon>
        <taxon>Rhabditida</taxon>
        <taxon>Rhabditina</taxon>
        <taxon>Rhabditomorpha</taxon>
        <taxon>Rhabditoidea</taxon>
        <taxon>Rhabditidae</taxon>
        <taxon>Peloderinae</taxon>
        <taxon>Caenorhabditis</taxon>
    </lineage>
</organism>
<dbReference type="HOGENOM" id="CLU_837413_0_0_1"/>
<dbReference type="Proteomes" id="UP000008281">
    <property type="component" value="Unassembled WGS sequence"/>
</dbReference>
<reference evidence="1" key="1">
    <citation type="submission" date="2007-07" db="EMBL/GenBank/DDBJ databases">
        <title>PCAP assembly of the Caenorhabditis remanei genome.</title>
        <authorList>
            <consortium name="The Caenorhabditis remanei Sequencing Consortium"/>
            <person name="Wilson R.K."/>
        </authorList>
    </citation>
    <scope>NUCLEOTIDE SEQUENCE [LARGE SCALE GENOMIC DNA]</scope>
    <source>
        <strain evidence="1">PB4641</strain>
    </source>
</reference>